<name>X0VF85_9ZZZZ</name>
<feature type="non-terminal residue" evidence="1">
    <location>
        <position position="211"/>
    </location>
</feature>
<organism evidence="1">
    <name type="scientific">marine sediment metagenome</name>
    <dbReference type="NCBI Taxonomy" id="412755"/>
    <lineage>
        <taxon>unclassified sequences</taxon>
        <taxon>metagenomes</taxon>
        <taxon>ecological metagenomes</taxon>
    </lineage>
</organism>
<gene>
    <name evidence="1" type="ORF">S01H1_44904</name>
</gene>
<protein>
    <submittedName>
        <fullName evidence="1">Uncharacterized protein</fullName>
    </submittedName>
</protein>
<accession>X0VF85</accession>
<sequence>MGLISYDAKKVILEKVKEFRFTDEDLNKRIQMRKEFVELFPPPRIKNLSPEEYFLGPDKKDDCIGYELEWATIPLGSIKGGSNAKYGPKERFIEIKKLLVDLTNFTDEMSNFYTPNGELTDKSKALIANSRQIKGMISGRTVLGKLLSIYYPNTFIPFFTDQDYLLNSILKDYSEDSIGLEAYMKNNYLFLKIKEEILSEPAFAKIVPQER</sequence>
<proteinExistence type="predicted"/>
<reference evidence="1" key="1">
    <citation type="journal article" date="2014" name="Front. Microbiol.">
        <title>High frequency of phylogenetically diverse reductive dehalogenase-homologous genes in deep subseafloor sedimentary metagenomes.</title>
        <authorList>
            <person name="Kawai M."/>
            <person name="Futagami T."/>
            <person name="Toyoda A."/>
            <person name="Takaki Y."/>
            <person name="Nishi S."/>
            <person name="Hori S."/>
            <person name="Arai W."/>
            <person name="Tsubouchi T."/>
            <person name="Morono Y."/>
            <person name="Uchiyama I."/>
            <person name="Ito T."/>
            <person name="Fujiyama A."/>
            <person name="Inagaki F."/>
            <person name="Takami H."/>
        </authorList>
    </citation>
    <scope>NUCLEOTIDE SEQUENCE</scope>
    <source>
        <strain evidence="1">Expedition CK06-06</strain>
    </source>
</reference>
<evidence type="ECO:0000313" key="1">
    <source>
        <dbReference type="EMBL" id="GAG11128.1"/>
    </source>
</evidence>
<dbReference type="AlphaFoldDB" id="X0VF85"/>
<dbReference type="EMBL" id="BARS01028666">
    <property type="protein sequence ID" value="GAG11128.1"/>
    <property type="molecule type" value="Genomic_DNA"/>
</dbReference>
<comment type="caution">
    <text evidence="1">The sequence shown here is derived from an EMBL/GenBank/DDBJ whole genome shotgun (WGS) entry which is preliminary data.</text>
</comment>